<feature type="binding site" evidence="6">
    <location>
        <position position="53"/>
    </location>
    <ligand>
        <name>Zn(2+)</name>
        <dbReference type="ChEBI" id="CHEBI:29105"/>
    </ligand>
</feature>
<feature type="domain" description="ZAD" evidence="9">
    <location>
        <begin position="5"/>
        <end position="80"/>
    </location>
</feature>
<dbReference type="EMBL" id="CVRI01000010">
    <property type="protein sequence ID" value="CRK89119.1"/>
    <property type="molecule type" value="Genomic_DNA"/>
</dbReference>
<feature type="domain" description="C2H2-type" evidence="8">
    <location>
        <begin position="804"/>
        <end position="832"/>
    </location>
</feature>
<dbReference type="Gene3D" id="3.40.1800.20">
    <property type="match status" value="1"/>
</dbReference>
<dbReference type="SMART" id="SM00868">
    <property type="entry name" value="zf-AD"/>
    <property type="match status" value="1"/>
</dbReference>
<dbReference type="Pfam" id="PF07776">
    <property type="entry name" value="zf-AD"/>
    <property type="match status" value="1"/>
</dbReference>
<dbReference type="SUPFAM" id="SSF57667">
    <property type="entry name" value="beta-beta-alpha zinc fingers"/>
    <property type="match status" value="6"/>
</dbReference>
<evidence type="ECO:0000256" key="6">
    <source>
        <dbReference type="PROSITE-ProRule" id="PRU01263"/>
    </source>
</evidence>
<gene>
    <name evidence="10" type="ORF">CLUMA_CG002677</name>
</gene>
<dbReference type="InterPro" id="IPR013087">
    <property type="entry name" value="Znf_C2H2_type"/>
</dbReference>
<evidence type="ECO:0000313" key="10">
    <source>
        <dbReference type="EMBL" id="CRK89119.1"/>
    </source>
</evidence>
<name>A0A1J1HM32_9DIPT</name>
<dbReference type="PROSITE" id="PS50157">
    <property type="entry name" value="ZINC_FINGER_C2H2_2"/>
    <property type="match status" value="9"/>
</dbReference>
<dbReference type="OrthoDB" id="3533395at2759"/>
<evidence type="ECO:0000259" key="8">
    <source>
        <dbReference type="PROSITE" id="PS50157"/>
    </source>
</evidence>
<feature type="domain" description="C2H2-type" evidence="8">
    <location>
        <begin position="513"/>
        <end position="543"/>
    </location>
</feature>
<dbReference type="GO" id="GO:0008270">
    <property type="term" value="F:zinc ion binding"/>
    <property type="evidence" value="ECO:0007669"/>
    <property type="project" value="UniProtKB-UniRule"/>
</dbReference>
<protein>
    <submittedName>
        <fullName evidence="10">CLUMA_CG002677, isoform A</fullName>
    </submittedName>
</protein>
<dbReference type="Gene3D" id="3.30.160.60">
    <property type="entry name" value="Classic Zinc Finger"/>
    <property type="match status" value="7"/>
</dbReference>
<feature type="domain" description="C2H2-type" evidence="8">
    <location>
        <begin position="660"/>
        <end position="683"/>
    </location>
</feature>
<feature type="domain" description="C2H2-type" evidence="8">
    <location>
        <begin position="250"/>
        <end position="272"/>
    </location>
</feature>
<feature type="domain" description="C2H2-type" evidence="8">
    <location>
        <begin position="623"/>
        <end position="651"/>
    </location>
</feature>
<dbReference type="STRING" id="568069.A0A1J1HM32"/>
<dbReference type="PROSITE" id="PS51915">
    <property type="entry name" value="ZAD"/>
    <property type="match status" value="1"/>
</dbReference>
<evidence type="ECO:0000256" key="5">
    <source>
        <dbReference type="PROSITE-ProRule" id="PRU00042"/>
    </source>
</evidence>
<keyword evidence="3 5" id="KW-0863">Zinc-finger</keyword>
<feature type="binding site" evidence="6">
    <location>
        <position position="56"/>
    </location>
    <ligand>
        <name>Zn(2+)</name>
        <dbReference type="ChEBI" id="CHEBI:29105"/>
    </ligand>
</feature>
<feature type="domain" description="C2H2-type" evidence="8">
    <location>
        <begin position="747"/>
        <end position="775"/>
    </location>
</feature>
<feature type="domain" description="C2H2-type" evidence="8">
    <location>
        <begin position="423"/>
        <end position="445"/>
    </location>
</feature>
<dbReference type="InterPro" id="IPR036236">
    <property type="entry name" value="Znf_C2H2_sf"/>
</dbReference>
<proteinExistence type="predicted"/>
<feature type="region of interest" description="Disordered" evidence="7">
    <location>
        <begin position="96"/>
        <end position="137"/>
    </location>
</feature>
<keyword evidence="1 6" id="KW-0479">Metal-binding</keyword>
<evidence type="ECO:0000256" key="4">
    <source>
        <dbReference type="ARBA" id="ARBA00022833"/>
    </source>
</evidence>
<feature type="compositionally biased region" description="Basic and acidic residues" evidence="7">
    <location>
        <begin position="96"/>
        <end position="106"/>
    </location>
</feature>
<dbReference type="Proteomes" id="UP000183832">
    <property type="component" value="Unassembled WGS sequence"/>
</dbReference>
<dbReference type="AlphaFoldDB" id="A0A1J1HM32"/>
<evidence type="ECO:0000256" key="1">
    <source>
        <dbReference type="ARBA" id="ARBA00022723"/>
    </source>
</evidence>
<dbReference type="SMART" id="SM00355">
    <property type="entry name" value="ZnF_C2H2"/>
    <property type="match status" value="18"/>
</dbReference>
<dbReference type="PROSITE" id="PS00028">
    <property type="entry name" value="ZINC_FINGER_C2H2_1"/>
    <property type="match status" value="9"/>
</dbReference>
<evidence type="ECO:0000256" key="2">
    <source>
        <dbReference type="ARBA" id="ARBA00022737"/>
    </source>
</evidence>
<sequence length="864" mass="100547">MKVSKLCRVCFKKSDGSVNIFEKEPHKLSAAKMLEEICGVKISKKDLLSQIICNQCLIETKITYCVRQRCIESDKRQRSSNTMVRNKHIVKEQISEKSTRKIKLSDNDDENSSSLDDHNDYSSELTDPSEEKEAFPVRDKCQNPAKEKFPLSSETEFENQSELTYANEKDIPEEVKISKKKLRYPDPFINERNEFICVICYAILKSWQSWNAHHYQKHSKKTCGVCTFECVTFQNLKEHYENCHMKGKFLSCPICGKGFRSRHGLIGHYNCHKSTSCNIKEETISSETNAEVASKQNCHDETIKSVNYADQLVEKVDIKENSDDDWDQNIPNYESDSSSDHKIVETITKPSNDSQNVVKKEDDFEWDDLTVTEEVNDKFIKDFIPVKRTGTRTISIMCFICQESFPSKLDKQRHVTLNHPPNIQCSVCGKTFKQARKYERHMEIHICGDYNWTMKHSCDICNFSSSKTDIECHMFNRHLRIKFHPCDICGNSFQNSTLLRQHMFTNHDTQPTYICSKCGQGFAMQASLKHHRNKNCLKTSKRGGRLNALGSSNNFPQPEINSNGAFQCPDCPKEYFIKSSWYHHYRSNHRMMGYKCRFCEQEFTHRYNLKKHLKEIHGQQEDHVCHICGKKYLTADGLNLHMRYTHEPHMNDSKNSLKVNKCRKCCKSFPSVESLQQHKNEFHPKVLKEKCYICLLALPSVFAKVKHINREHSDCVNKECAKCGQKKFSTASRFEIHMRKHEVGKTEICKYCNKKFSVPRTLASHINSKHKGKKLFKCEICGDSISSTDMARHLAKHKYSNENFNCSKCKNSFYSKILFDRHMVRVHGSHPGVECFHCGTFFKTKPNIVTHFRQKHCKIFKDKE</sequence>
<evidence type="ECO:0000256" key="7">
    <source>
        <dbReference type="SAM" id="MobiDB-lite"/>
    </source>
</evidence>
<feature type="binding site" evidence="6">
    <location>
        <position position="10"/>
    </location>
    <ligand>
        <name>Zn(2+)</name>
        <dbReference type="ChEBI" id="CHEBI:29105"/>
    </ligand>
</feature>
<feature type="region of interest" description="Disordered" evidence="7">
    <location>
        <begin position="320"/>
        <end position="340"/>
    </location>
</feature>
<evidence type="ECO:0000259" key="9">
    <source>
        <dbReference type="PROSITE" id="PS51915"/>
    </source>
</evidence>
<dbReference type="PANTHER" id="PTHR24408:SF58">
    <property type="entry name" value="TRANSCRIPTION FACTOR (TFIIIA), PUTATIVE (AFU_ORTHOLOGUE AFUA_1G05150)-RELATED"/>
    <property type="match status" value="1"/>
</dbReference>
<dbReference type="GO" id="GO:0005634">
    <property type="term" value="C:nucleus"/>
    <property type="evidence" value="ECO:0007669"/>
    <property type="project" value="InterPro"/>
</dbReference>
<feature type="domain" description="C2H2-type" evidence="8">
    <location>
        <begin position="484"/>
        <end position="511"/>
    </location>
</feature>
<dbReference type="InterPro" id="IPR012934">
    <property type="entry name" value="Znf_AD"/>
</dbReference>
<keyword evidence="4 6" id="KW-0862">Zinc</keyword>
<feature type="binding site" evidence="6">
    <location>
        <position position="7"/>
    </location>
    <ligand>
        <name>Zn(2+)</name>
        <dbReference type="ChEBI" id="CHEBI:29105"/>
    </ligand>
</feature>
<dbReference type="SUPFAM" id="SSF57716">
    <property type="entry name" value="Glucocorticoid receptor-like (DNA-binding domain)"/>
    <property type="match status" value="1"/>
</dbReference>
<evidence type="ECO:0000256" key="3">
    <source>
        <dbReference type="ARBA" id="ARBA00022771"/>
    </source>
</evidence>
<keyword evidence="2" id="KW-0677">Repeat</keyword>
<dbReference type="GO" id="GO:0000981">
    <property type="term" value="F:DNA-binding transcription factor activity, RNA polymerase II-specific"/>
    <property type="evidence" value="ECO:0007669"/>
    <property type="project" value="TreeGrafter"/>
</dbReference>
<reference evidence="10 11" key="1">
    <citation type="submission" date="2015-04" db="EMBL/GenBank/DDBJ databases">
        <authorList>
            <person name="Syromyatnikov M.Y."/>
            <person name="Popov V.N."/>
        </authorList>
    </citation>
    <scope>NUCLEOTIDE SEQUENCE [LARGE SCALE GENOMIC DNA]</scope>
</reference>
<evidence type="ECO:0000313" key="11">
    <source>
        <dbReference type="Proteomes" id="UP000183832"/>
    </source>
</evidence>
<organism evidence="10 11">
    <name type="scientific">Clunio marinus</name>
    <dbReference type="NCBI Taxonomy" id="568069"/>
    <lineage>
        <taxon>Eukaryota</taxon>
        <taxon>Metazoa</taxon>
        <taxon>Ecdysozoa</taxon>
        <taxon>Arthropoda</taxon>
        <taxon>Hexapoda</taxon>
        <taxon>Insecta</taxon>
        <taxon>Pterygota</taxon>
        <taxon>Neoptera</taxon>
        <taxon>Endopterygota</taxon>
        <taxon>Diptera</taxon>
        <taxon>Nematocera</taxon>
        <taxon>Chironomoidea</taxon>
        <taxon>Chironomidae</taxon>
        <taxon>Clunio</taxon>
    </lineage>
</organism>
<accession>A0A1J1HM32</accession>
<keyword evidence="11" id="KW-1185">Reference proteome</keyword>
<feature type="domain" description="C2H2-type" evidence="8">
    <location>
        <begin position="594"/>
        <end position="622"/>
    </location>
</feature>
<dbReference type="GO" id="GO:0043565">
    <property type="term" value="F:sequence-specific DNA binding"/>
    <property type="evidence" value="ECO:0007669"/>
    <property type="project" value="TreeGrafter"/>
</dbReference>
<dbReference type="Pfam" id="PF00096">
    <property type="entry name" value="zf-C2H2"/>
    <property type="match status" value="4"/>
</dbReference>
<dbReference type="PANTHER" id="PTHR24408">
    <property type="entry name" value="ZINC FINGER PROTEIN"/>
    <property type="match status" value="1"/>
</dbReference>